<dbReference type="GO" id="GO:0042256">
    <property type="term" value="P:cytosolic ribosome assembly"/>
    <property type="evidence" value="ECO:0007669"/>
    <property type="project" value="TreeGrafter"/>
</dbReference>
<dbReference type="SUPFAM" id="SSF54980">
    <property type="entry name" value="EF-G C-terminal domain-like"/>
    <property type="match status" value="2"/>
</dbReference>
<dbReference type="InterPro" id="IPR011047">
    <property type="entry name" value="Quinoprotein_ADH-like_sf"/>
</dbReference>
<feature type="region of interest" description="Disordered" evidence="3">
    <location>
        <begin position="1392"/>
        <end position="1424"/>
    </location>
</feature>
<dbReference type="PRINTS" id="PR00315">
    <property type="entry name" value="ELONGATNFCT"/>
</dbReference>
<dbReference type="InterPro" id="IPR000640">
    <property type="entry name" value="EFG_V-like"/>
</dbReference>
<dbReference type="InterPro" id="IPR020568">
    <property type="entry name" value="Ribosomal_Su5_D2-typ_SF"/>
</dbReference>
<dbReference type="InterPro" id="IPR041095">
    <property type="entry name" value="EFG_II"/>
</dbReference>
<dbReference type="PANTHER" id="PTHR42908:SF3">
    <property type="entry name" value="ELONGATION FACTOR-LIKE GTPASE 1"/>
    <property type="match status" value="1"/>
</dbReference>
<dbReference type="Gene3D" id="3.40.50.300">
    <property type="entry name" value="P-loop containing nucleotide triphosphate hydrolases"/>
    <property type="match status" value="1"/>
</dbReference>
<dbReference type="InterPro" id="IPR000795">
    <property type="entry name" value="T_Tr_GTP-bd_dom"/>
</dbReference>
<dbReference type="InterPro" id="IPR001680">
    <property type="entry name" value="WD40_rpt"/>
</dbReference>
<evidence type="ECO:0000259" key="4">
    <source>
        <dbReference type="PROSITE" id="PS51722"/>
    </source>
</evidence>
<dbReference type="SUPFAM" id="SSF54211">
    <property type="entry name" value="Ribosomal protein S5 domain 2-like"/>
    <property type="match status" value="1"/>
</dbReference>
<dbReference type="SMART" id="SM00838">
    <property type="entry name" value="EFG_C"/>
    <property type="match status" value="1"/>
</dbReference>
<dbReference type="Gene3D" id="3.30.70.870">
    <property type="entry name" value="Elongation Factor G (Translational Gtpase), domain 3"/>
    <property type="match status" value="1"/>
</dbReference>
<dbReference type="SMART" id="SM00320">
    <property type="entry name" value="WD40"/>
    <property type="match status" value="3"/>
</dbReference>
<dbReference type="GO" id="GO:0005525">
    <property type="term" value="F:GTP binding"/>
    <property type="evidence" value="ECO:0007669"/>
    <property type="project" value="UniProtKB-KW"/>
</dbReference>
<name>A0AAD9IML0_PROWI</name>
<dbReference type="SUPFAM" id="SSF52540">
    <property type="entry name" value="P-loop containing nucleoside triphosphate hydrolases"/>
    <property type="match status" value="1"/>
</dbReference>
<dbReference type="GO" id="GO:0003924">
    <property type="term" value="F:GTPase activity"/>
    <property type="evidence" value="ECO:0007669"/>
    <property type="project" value="InterPro"/>
</dbReference>
<proteinExistence type="predicted"/>
<dbReference type="InterPro" id="IPR009000">
    <property type="entry name" value="Transl_B-barrel_sf"/>
</dbReference>
<dbReference type="Pfam" id="PF00679">
    <property type="entry name" value="EFG_C"/>
    <property type="match status" value="1"/>
</dbReference>
<dbReference type="CDD" id="cd04096">
    <property type="entry name" value="eEF2_snRNP_like_C"/>
    <property type="match status" value="1"/>
</dbReference>
<sequence>MRTTLSDHLIASNGLIHPRLAGELRFLDSREEEQVRGITMKSSSITLVHASAPVDGGRPSRESILREGQLVNLIDSPGHIDFCSEVSTAVRLSDGALVVVDAVEGVCIQTHAVLRQAWQEKLEMCLVINKIDRLITELGLDPSEAHTRIKAVIAHVNMIVSSFHSEEFMSEADAVLAHEDTRTALAQHADAAGDEQEEPEDAFSPEKGNVIFGSAGDGWAFRLTEFAALYAAKLKCKPAALLRGLWGDYAFVPKTGRILGLKAAGPGACPMFEQLALKPLWRVYAAASGDDHAAALSALAASLGLKERVAARSLASADPKLALRALMQAWLPLAPAVLGAVAERLPSPDAAAPRRAARLLPPRALALRGAAPDEATRAALDAEEAAMSRCDAGAKPVVYVSKMVSVPAASLPGFRGGAAAHDEVFLAFGRVVAPAALYLMMGRGLETLESVPAGNVLAIAGLGQEISKSATLAWSPRARPLAPQLFQAAPIVRVAVEPVDPADVGRLAAGLALLSRADPMVRVEERASGEHVLCAAGEVHLETCVQDLEKRFARCPIIVSAPLVAFRESLADAACLQAAPTAVAPGAGAAAPAPEGANPLAPGVPAGGVVEAATPTGCCLLRVRALPLPAGARSWARACAGDAAPETGRVLARAWALGPRGRGPNLLLHSPTAALWTVPESSVIKGAKARLAVASGLVADDGEADDANAIAEEADVTAGVQTGLDMATAAGPLCAEPMWGVGFEVEARLVSEAPGSLRLGEDVYGPLSGQVAAAARGAMHRAFLAALPRLTEAMYLAEMVTSSEGLSALYAVLGRRRARVLREELREGSDLFTVHAYLPAEASFGFLDELRRRSSGAASASLLLSHWERLAVDPFFVPTTEEEREEWGEEGQGALQKYGAPLYGLAWPPGPYAYMAGGGNMGIENKVVVVQCGEMANSLSEEVTKFNTGGDAPYRMAIHPSGRTLILGMTMGGVMAVDIEPSTSGRVDDPPVLSRAREPFASKAADIGPLKCLSFSSDGSLVALGGEDGSIQIARWPTLERKLYWKGSEDKAIRSADFSGAHNDGILLTTDESGAAILWNAETGERVLQLQAPSDMPRATFFREGHILRWRQQPSGELVLEARTRGPITRSPICGLAISPSGALLAAVTPDGDQVVVASRTLRRVLNNRGAHMTFATSIAFSPDETRVLSTSADASAVLTRIPRSGSMNVLYMLALVGILLALLAQSAVVRAGGALDVLAKWAPCREQQLRALEEQRKALVEAAQRRALEDLAAQAALEAQHVALMRALGHNGPAGAGTGAPPSPAVPGPASMPAGSPRLSQQQPRNPTPPLHVPSPQVPVEYNAPLDSQVAGQVGYASGPAGTSPTGAALYKAPLAAAPNGTPGSRLGEGANGTSAAMTPPLVLSPLTGGGGVPSTTPQSYAYREPVASRQQYGLTGVWPSARMGPAGGLQRASESISLRPNPRQDPTARDDVASPSKRMCLEANASLDQRAARESMPPTSSDRRLPSG</sequence>
<dbReference type="Pfam" id="PF00400">
    <property type="entry name" value="WD40"/>
    <property type="match status" value="1"/>
</dbReference>
<evidence type="ECO:0000313" key="5">
    <source>
        <dbReference type="EMBL" id="KAK2080004.1"/>
    </source>
</evidence>
<protein>
    <recommendedName>
        <fullName evidence="4">Tr-type G domain-containing protein</fullName>
    </recommendedName>
</protein>
<dbReference type="GO" id="GO:0043022">
    <property type="term" value="F:ribosome binding"/>
    <property type="evidence" value="ECO:0007669"/>
    <property type="project" value="TreeGrafter"/>
</dbReference>
<feature type="compositionally biased region" description="Pro residues" evidence="3">
    <location>
        <begin position="1327"/>
        <end position="1338"/>
    </location>
</feature>
<feature type="domain" description="Tr-type G" evidence="4">
    <location>
        <begin position="1"/>
        <end position="242"/>
    </location>
</feature>
<keyword evidence="1" id="KW-0547">Nucleotide-binding</keyword>
<keyword evidence="2" id="KW-0342">GTP-binding</keyword>
<dbReference type="InterPro" id="IPR014721">
    <property type="entry name" value="Ribsml_uS5_D2-typ_fold_subgr"/>
</dbReference>
<dbReference type="InterPro" id="IPR027417">
    <property type="entry name" value="P-loop_NTPase"/>
</dbReference>
<evidence type="ECO:0000256" key="3">
    <source>
        <dbReference type="SAM" id="MobiDB-lite"/>
    </source>
</evidence>
<feature type="region of interest" description="Disordered" evidence="3">
    <location>
        <begin position="1294"/>
        <end position="1339"/>
    </location>
</feature>
<dbReference type="Gene3D" id="2.40.30.10">
    <property type="entry name" value="Translation factors"/>
    <property type="match status" value="1"/>
</dbReference>
<dbReference type="Proteomes" id="UP001255856">
    <property type="component" value="Unassembled WGS sequence"/>
</dbReference>
<evidence type="ECO:0000256" key="1">
    <source>
        <dbReference type="ARBA" id="ARBA00022741"/>
    </source>
</evidence>
<evidence type="ECO:0000256" key="2">
    <source>
        <dbReference type="ARBA" id="ARBA00023134"/>
    </source>
</evidence>
<dbReference type="Gene3D" id="3.30.230.10">
    <property type="match status" value="1"/>
</dbReference>
<dbReference type="Gene3D" id="3.30.70.240">
    <property type="match status" value="1"/>
</dbReference>
<accession>A0AAD9IML0</accession>
<dbReference type="GO" id="GO:0005829">
    <property type="term" value="C:cytosol"/>
    <property type="evidence" value="ECO:0007669"/>
    <property type="project" value="TreeGrafter"/>
</dbReference>
<dbReference type="EMBL" id="JASFZW010000002">
    <property type="protein sequence ID" value="KAK2080004.1"/>
    <property type="molecule type" value="Genomic_DNA"/>
</dbReference>
<dbReference type="FunFam" id="3.30.70.870:FF:000002">
    <property type="entry name" value="Translation elongation factor 2"/>
    <property type="match status" value="1"/>
</dbReference>
<reference evidence="5" key="1">
    <citation type="submission" date="2021-01" db="EMBL/GenBank/DDBJ databases">
        <authorList>
            <person name="Eckstrom K.M.E."/>
        </authorList>
    </citation>
    <scope>NUCLEOTIDE SEQUENCE</scope>
    <source>
        <strain evidence="5">UVCC 0001</strain>
    </source>
</reference>
<comment type="caution">
    <text evidence="5">The sequence shown here is derived from an EMBL/GenBank/DDBJ whole genome shotgun (WGS) entry which is preliminary data.</text>
</comment>
<dbReference type="SUPFAM" id="SSF50447">
    <property type="entry name" value="Translation proteins"/>
    <property type="match status" value="1"/>
</dbReference>
<dbReference type="GO" id="GO:1990904">
    <property type="term" value="C:ribonucleoprotein complex"/>
    <property type="evidence" value="ECO:0007669"/>
    <property type="project" value="TreeGrafter"/>
</dbReference>
<feature type="region of interest" description="Disordered" evidence="3">
    <location>
        <begin position="1447"/>
        <end position="1510"/>
    </location>
</feature>
<dbReference type="Gene3D" id="2.130.10.10">
    <property type="entry name" value="YVTN repeat-like/Quinoprotein amine dehydrogenase"/>
    <property type="match status" value="1"/>
</dbReference>
<dbReference type="PANTHER" id="PTHR42908">
    <property type="entry name" value="TRANSLATION ELONGATION FACTOR-RELATED"/>
    <property type="match status" value="1"/>
</dbReference>
<dbReference type="SUPFAM" id="SSF50998">
    <property type="entry name" value="Quinoprotein alcohol dehydrogenase-like"/>
    <property type="match status" value="1"/>
</dbReference>
<dbReference type="InterPro" id="IPR015943">
    <property type="entry name" value="WD40/YVTN_repeat-like_dom_sf"/>
</dbReference>
<dbReference type="Pfam" id="PF14492">
    <property type="entry name" value="EFG_III"/>
    <property type="match status" value="1"/>
</dbReference>
<dbReference type="InterPro" id="IPR035647">
    <property type="entry name" value="EFG_III/V"/>
</dbReference>
<keyword evidence="6" id="KW-1185">Reference proteome</keyword>
<dbReference type="PROSITE" id="PS51722">
    <property type="entry name" value="G_TR_2"/>
    <property type="match status" value="1"/>
</dbReference>
<organism evidence="5 6">
    <name type="scientific">Prototheca wickerhamii</name>
    <dbReference type="NCBI Taxonomy" id="3111"/>
    <lineage>
        <taxon>Eukaryota</taxon>
        <taxon>Viridiplantae</taxon>
        <taxon>Chlorophyta</taxon>
        <taxon>core chlorophytes</taxon>
        <taxon>Trebouxiophyceae</taxon>
        <taxon>Chlorellales</taxon>
        <taxon>Chlorellaceae</taxon>
        <taxon>Prototheca</taxon>
    </lineage>
</organism>
<gene>
    <name evidence="5" type="ORF">QBZ16_002399</name>
</gene>
<dbReference type="CDD" id="cd16261">
    <property type="entry name" value="EF2_snRNP_III"/>
    <property type="match status" value="1"/>
</dbReference>
<evidence type="ECO:0000313" key="6">
    <source>
        <dbReference type="Proteomes" id="UP001255856"/>
    </source>
</evidence>
<feature type="compositionally biased region" description="Low complexity" evidence="3">
    <location>
        <begin position="1309"/>
        <end position="1318"/>
    </location>
</feature>
<dbReference type="Pfam" id="PF00009">
    <property type="entry name" value="GTP_EFTU"/>
    <property type="match status" value="1"/>
</dbReference>